<feature type="signal peptide" evidence="3">
    <location>
        <begin position="1"/>
        <end position="23"/>
    </location>
</feature>
<feature type="chain" id="PRO_5045688427" evidence="3">
    <location>
        <begin position="24"/>
        <end position="656"/>
    </location>
</feature>
<evidence type="ECO:0000256" key="2">
    <source>
        <dbReference type="ARBA" id="ARBA00022729"/>
    </source>
</evidence>
<evidence type="ECO:0000256" key="3">
    <source>
        <dbReference type="SAM" id="SignalP"/>
    </source>
</evidence>
<dbReference type="Pfam" id="PF01464">
    <property type="entry name" value="SLT"/>
    <property type="match status" value="1"/>
</dbReference>
<reference evidence="6 7" key="1">
    <citation type="journal article" date="2018" name="Int. J. Syst. Evol. Microbiol.">
        <title>Uliginosibacterium sediminicola sp. nov., isolated from freshwater sediment.</title>
        <authorList>
            <person name="Hwang W.M."/>
            <person name="Kim S.M."/>
            <person name="Kang K."/>
            <person name="Ahn T.Y."/>
        </authorList>
    </citation>
    <scope>NUCLEOTIDE SEQUENCE [LARGE SCALE GENOMIC DNA]</scope>
    <source>
        <strain evidence="6 7">M1-21</strain>
    </source>
</reference>
<dbReference type="Gene3D" id="1.25.20.10">
    <property type="entry name" value="Bacterial muramidases"/>
    <property type="match status" value="1"/>
</dbReference>
<dbReference type="Gene3D" id="1.10.530.10">
    <property type="match status" value="1"/>
</dbReference>
<dbReference type="PANTHER" id="PTHR37423:SF5">
    <property type="entry name" value="SOLUBLE LYTIC MUREIN TRANSGLYCOSYLASE"/>
    <property type="match status" value="1"/>
</dbReference>
<name>A0ABU9YU07_9RHOO</name>
<proteinExistence type="inferred from homology"/>
<dbReference type="Pfam" id="PF14718">
    <property type="entry name" value="SLT_L"/>
    <property type="match status" value="1"/>
</dbReference>
<comment type="similarity">
    <text evidence="1">Belongs to the transglycosylase Slt family.</text>
</comment>
<keyword evidence="7" id="KW-1185">Reference proteome</keyword>
<dbReference type="InterPro" id="IPR012289">
    <property type="entry name" value="Lytic_TGlycosylase_superhlx_L"/>
</dbReference>
<dbReference type="SUPFAM" id="SSF48435">
    <property type="entry name" value="Bacterial muramidases"/>
    <property type="match status" value="1"/>
</dbReference>
<feature type="domain" description="Transglycosylase SLT" evidence="4">
    <location>
        <begin position="488"/>
        <end position="594"/>
    </location>
</feature>
<evidence type="ECO:0000259" key="5">
    <source>
        <dbReference type="Pfam" id="PF14718"/>
    </source>
</evidence>
<dbReference type="EMBL" id="JBDIVE010000001">
    <property type="protein sequence ID" value="MEN3067218.1"/>
    <property type="molecule type" value="Genomic_DNA"/>
</dbReference>
<dbReference type="InterPro" id="IPR037061">
    <property type="entry name" value="Lytic_TGlycoase_superhlx_L_sf"/>
</dbReference>
<sequence length="656" mass="72914">MGKALCRVWLLLSCVALSGMARADVDPVDLADRRILTARDAATRGDAARLEQLLATPSTHPLEPYIGYWLHAARLARGLDATQLPAMRAWLDANDGSYLAERLRSDWLKRIGREGPWSAFNEEYAKLQQPDIELQCFAIRAGNLTAATALQALDAQWLSLMDTPESCMAPLQSLLESGRRSREDGDWRLRRLVEANRLTGARQMLPLLDDAPDAIGLGRVFENPDRYLASAAAQNGGSRGARELVLAALARMRGDPRTAMARWRQLDDSRYSAAERAYALAQIGWGAAIALLPDANDWFARARALSPRLPMSDEQAAWQVRAALRVGDWAGVQASIERMGEAQRGLPEWTYWRARALQVQGRTAEAQALYERHAGQPNFYGILAAEALGRSLLWPQPAQPPSVQEMQRVEATGDVQRAAALLRLNMRTEGQREWAWALRNGDDRWLLACAEFARRLGYYDRAIAAADRTRSQHDYSLRYLAPYYDVFAREARVRQLDLHWLYGLTRQESRFVITARSSVGAQGLMQIMPATGRMVARQIGVSDYAQRDLAETGLNVQLGAAYLRNVLDSLSNSPVMATAAYNAGPGRARRWRDTRPLEAAIYAETIPITETRDYVKKVLANTIAYAVLLDGRPMSLTRFMGSIPASTGEPAGDPLP</sequence>
<organism evidence="6 7">
    <name type="scientific">Uliginosibacterium sediminicola</name>
    <dbReference type="NCBI Taxonomy" id="2024550"/>
    <lineage>
        <taxon>Bacteria</taxon>
        <taxon>Pseudomonadati</taxon>
        <taxon>Pseudomonadota</taxon>
        <taxon>Betaproteobacteria</taxon>
        <taxon>Rhodocyclales</taxon>
        <taxon>Zoogloeaceae</taxon>
        <taxon>Uliginosibacterium</taxon>
    </lineage>
</organism>
<dbReference type="InterPro" id="IPR008258">
    <property type="entry name" value="Transglycosylase_SLT_dom_1"/>
</dbReference>
<dbReference type="InterPro" id="IPR023346">
    <property type="entry name" value="Lysozyme-like_dom_sf"/>
</dbReference>
<protein>
    <submittedName>
        <fullName evidence="6">Transglycosylase SLT domain-containing protein</fullName>
    </submittedName>
</protein>
<feature type="domain" description="Lytic transglycosylase superhelical linker" evidence="5">
    <location>
        <begin position="409"/>
        <end position="468"/>
    </location>
</feature>
<dbReference type="CDD" id="cd13401">
    <property type="entry name" value="Slt70-like"/>
    <property type="match status" value="1"/>
</dbReference>
<dbReference type="Proteomes" id="UP001410394">
    <property type="component" value="Unassembled WGS sequence"/>
</dbReference>
<dbReference type="PANTHER" id="PTHR37423">
    <property type="entry name" value="SOLUBLE LYTIC MUREIN TRANSGLYCOSYLASE-RELATED"/>
    <property type="match status" value="1"/>
</dbReference>
<dbReference type="RefSeq" id="WP_345917986.1">
    <property type="nucleotide sequence ID" value="NZ_JBDIVE010000001.1"/>
</dbReference>
<evidence type="ECO:0000313" key="7">
    <source>
        <dbReference type="Proteomes" id="UP001410394"/>
    </source>
</evidence>
<dbReference type="InterPro" id="IPR008939">
    <property type="entry name" value="Lytic_TGlycosylase_superhlx_U"/>
</dbReference>
<keyword evidence="2 3" id="KW-0732">Signal</keyword>
<comment type="caution">
    <text evidence="6">The sequence shown here is derived from an EMBL/GenBank/DDBJ whole genome shotgun (WGS) entry which is preliminary data.</text>
</comment>
<accession>A0ABU9YU07</accession>
<evidence type="ECO:0000259" key="4">
    <source>
        <dbReference type="Pfam" id="PF01464"/>
    </source>
</evidence>
<dbReference type="SUPFAM" id="SSF53955">
    <property type="entry name" value="Lysozyme-like"/>
    <property type="match status" value="1"/>
</dbReference>
<dbReference type="Gene3D" id="1.10.1240.20">
    <property type="entry name" value="Lytic transglycosylase, superhelical linker domain"/>
    <property type="match status" value="1"/>
</dbReference>
<gene>
    <name evidence="6" type="ORF">ABDB84_01935</name>
</gene>
<evidence type="ECO:0000256" key="1">
    <source>
        <dbReference type="ARBA" id="ARBA00007734"/>
    </source>
</evidence>
<evidence type="ECO:0000313" key="6">
    <source>
        <dbReference type="EMBL" id="MEN3067218.1"/>
    </source>
</evidence>